<organism evidence="9 10">
    <name type="scientific">Crassostrea virginica</name>
    <name type="common">Eastern oyster</name>
    <dbReference type="NCBI Taxonomy" id="6565"/>
    <lineage>
        <taxon>Eukaryota</taxon>
        <taxon>Metazoa</taxon>
        <taxon>Spiralia</taxon>
        <taxon>Lophotrochozoa</taxon>
        <taxon>Mollusca</taxon>
        <taxon>Bivalvia</taxon>
        <taxon>Autobranchia</taxon>
        <taxon>Pteriomorphia</taxon>
        <taxon>Ostreida</taxon>
        <taxon>Ostreoidea</taxon>
        <taxon>Ostreidae</taxon>
        <taxon>Crassostrea</taxon>
    </lineage>
</organism>
<dbReference type="GO" id="GO:0016787">
    <property type="term" value="F:hydrolase activity"/>
    <property type="evidence" value="ECO:0007669"/>
    <property type="project" value="UniProtKB-KW"/>
</dbReference>
<dbReference type="Gene3D" id="6.20.50.20">
    <property type="match status" value="1"/>
</dbReference>
<evidence type="ECO:0000256" key="6">
    <source>
        <dbReference type="ARBA" id="ARBA00022801"/>
    </source>
</evidence>
<name>A0A8B8CCE4_CRAVI</name>
<dbReference type="GO" id="GO:0005655">
    <property type="term" value="C:nucleolar ribonuclease P complex"/>
    <property type="evidence" value="ECO:0007669"/>
    <property type="project" value="TreeGrafter"/>
</dbReference>
<dbReference type="Proteomes" id="UP000694844">
    <property type="component" value="Chromosome 2"/>
</dbReference>
<dbReference type="PANTHER" id="PTHR14742">
    <property type="entry name" value="RIBONUCLEASE P SUBUNIT P21"/>
    <property type="match status" value="1"/>
</dbReference>
<evidence type="ECO:0000256" key="2">
    <source>
        <dbReference type="ARBA" id="ARBA00022694"/>
    </source>
</evidence>
<evidence type="ECO:0000256" key="4">
    <source>
        <dbReference type="ARBA" id="ARBA00022723"/>
    </source>
</evidence>
<dbReference type="GO" id="GO:0004519">
    <property type="term" value="F:endonuclease activity"/>
    <property type="evidence" value="ECO:0007669"/>
    <property type="project" value="UniProtKB-KW"/>
</dbReference>
<dbReference type="RefSeq" id="XP_022313443.1">
    <property type="nucleotide sequence ID" value="XM_022457735.1"/>
</dbReference>
<dbReference type="GO" id="GO:0046872">
    <property type="term" value="F:metal ion binding"/>
    <property type="evidence" value="ECO:0007669"/>
    <property type="project" value="UniProtKB-KW"/>
</dbReference>
<dbReference type="GeneID" id="111118330"/>
<protein>
    <submittedName>
        <fullName evidence="10">Ribonuclease P protein subunit rpr2-like</fullName>
    </submittedName>
</protein>
<gene>
    <name evidence="10" type="primary">LOC111118330</name>
</gene>
<evidence type="ECO:0000256" key="1">
    <source>
        <dbReference type="ARBA" id="ARBA00022490"/>
    </source>
</evidence>
<keyword evidence="3" id="KW-0540">Nuclease</keyword>
<keyword evidence="6" id="KW-0378">Hydrolase</keyword>
<dbReference type="HAMAP" id="MF_00757">
    <property type="entry name" value="RNase_P_4"/>
    <property type="match status" value="1"/>
</dbReference>
<keyword evidence="9" id="KW-1185">Reference proteome</keyword>
<accession>A0A8B8CCE4</accession>
<keyword evidence="5" id="KW-0255">Endonuclease</keyword>
<evidence type="ECO:0000256" key="3">
    <source>
        <dbReference type="ARBA" id="ARBA00022722"/>
    </source>
</evidence>
<keyword evidence="4" id="KW-0479">Metal-binding</keyword>
<dbReference type="PANTHER" id="PTHR14742:SF0">
    <property type="entry name" value="RIBONUCLEASE P PROTEIN SUBUNIT P21"/>
    <property type="match status" value="1"/>
</dbReference>
<reference evidence="10" key="1">
    <citation type="submission" date="2025-08" db="UniProtKB">
        <authorList>
            <consortium name="RefSeq"/>
        </authorList>
    </citation>
    <scope>IDENTIFICATION</scope>
    <source>
        <tissue evidence="10">Whole sample</tissue>
    </source>
</reference>
<dbReference type="Pfam" id="PF04032">
    <property type="entry name" value="Rpr2"/>
    <property type="match status" value="1"/>
</dbReference>
<dbReference type="GO" id="GO:0001682">
    <property type="term" value="P:tRNA 5'-leader removal"/>
    <property type="evidence" value="ECO:0007669"/>
    <property type="project" value="InterPro"/>
</dbReference>
<dbReference type="InterPro" id="IPR007175">
    <property type="entry name" value="Rpr2/Snm1/Rpp21"/>
</dbReference>
<evidence type="ECO:0000256" key="8">
    <source>
        <dbReference type="ARBA" id="ARBA00038402"/>
    </source>
</evidence>
<sequence length="117" mass="13730">MRKGVAAVEKRISYLFQLAHLCITSKDVDKDMCRYHVRNLKRISKKNVIRLHPDIKRKLCKHCDLLLYAGITAKVRVSKRPQRAVNVQCIECKSVKKYPCTNPEYKLWIEKCQDGKE</sequence>
<dbReference type="AlphaFoldDB" id="A0A8B8CCE4"/>
<keyword evidence="7" id="KW-0862">Zinc</keyword>
<evidence type="ECO:0000313" key="10">
    <source>
        <dbReference type="RefSeq" id="XP_022313443.1"/>
    </source>
</evidence>
<dbReference type="KEGG" id="cvn:111118330"/>
<proteinExistence type="inferred from homology"/>
<evidence type="ECO:0000313" key="9">
    <source>
        <dbReference type="Proteomes" id="UP000694844"/>
    </source>
</evidence>
<evidence type="ECO:0000256" key="7">
    <source>
        <dbReference type="ARBA" id="ARBA00022833"/>
    </source>
</evidence>
<dbReference type="InterPro" id="IPR016432">
    <property type="entry name" value="RNP4"/>
</dbReference>
<evidence type="ECO:0000256" key="5">
    <source>
        <dbReference type="ARBA" id="ARBA00022759"/>
    </source>
</evidence>
<keyword evidence="1" id="KW-0963">Cytoplasm</keyword>
<dbReference type="OrthoDB" id="128536at2759"/>
<keyword evidence="2" id="KW-0819">tRNA processing</keyword>
<comment type="similarity">
    <text evidence="8">Belongs to the eukaryotic/archaeal RNase P protein component 4 family.</text>
</comment>